<protein>
    <submittedName>
        <fullName evidence="2">Uncharacterized protein</fullName>
    </submittedName>
</protein>
<evidence type="ECO:0000256" key="1">
    <source>
        <dbReference type="SAM" id="MobiDB-lite"/>
    </source>
</evidence>
<accession>A0ABD2CJS1</accession>
<dbReference type="EMBL" id="JAYRBN010000043">
    <property type="protein sequence ID" value="KAL2745346.1"/>
    <property type="molecule type" value="Genomic_DNA"/>
</dbReference>
<organism evidence="2 3">
    <name type="scientific">Vespula maculifrons</name>
    <name type="common">Eastern yellow jacket</name>
    <name type="synonym">Wasp</name>
    <dbReference type="NCBI Taxonomy" id="7453"/>
    <lineage>
        <taxon>Eukaryota</taxon>
        <taxon>Metazoa</taxon>
        <taxon>Ecdysozoa</taxon>
        <taxon>Arthropoda</taxon>
        <taxon>Hexapoda</taxon>
        <taxon>Insecta</taxon>
        <taxon>Pterygota</taxon>
        <taxon>Neoptera</taxon>
        <taxon>Endopterygota</taxon>
        <taxon>Hymenoptera</taxon>
        <taxon>Apocrita</taxon>
        <taxon>Aculeata</taxon>
        <taxon>Vespoidea</taxon>
        <taxon>Vespidae</taxon>
        <taxon>Vespinae</taxon>
        <taxon>Vespula</taxon>
    </lineage>
</organism>
<feature type="region of interest" description="Disordered" evidence="1">
    <location>
        <begin position="66"/>
        <end position="122"/>
    </location>
</feature>
<dbReference type="AlphaFoldDB" id="A0ABD2CJS1"/>
<feature type="compositionally biased region" description="Polar residues" evidence="1">
    <location>
        <begin position="113"/>
        <end position="122"/>
    </location>
</feature>
<evidence type="ECO:0000313" key="3">
    <source>
        <dbReference type="Proteomes" id="UP001607303"/>
    </source>
</evidence>
<keyword evidence="3" id="KW-1185">Reference proteome</keyword>
<gene>
    <name evidence="2" type="ORF">V1477_006201</name>
</gene>
<evidence type="ECO:0000313" key="2">
    <source>
        <dbReference type="EMBL" id="KAL2745346.1"/>
    </source>
</evidence>
<reference evidence="2 3" key="1">
    <citation type="journal article" date="2024" name="Ann. Entomol. Soc. Am.">
        <title>Genomic analyses of the southern and eastern yellowjacket wasps (Hymenoptera: Vespidae) reveal evolutionary signatures of social life.</title>
        <authorList>
            <person name="Catto M.A."/>
            <person name="Caine P.B."/>
            <person name="Orr S.E."/>
            <person name="Hunt B.G."/>
            <person name="Goodisman M.A.D."/>
        </authorList>
    </citation>
    <scope>NUCLEOTIDE SEQUENCE [LARGE SCALE GENOMIC DNA]</scope>
    <source>
        <strain evidence="2">232</strain>
        <tissue evidence="2">Head and thorax</tissue>
    </source>
</reference>
<proteinExistence type="predicted"/>
<comment type="caution">
    <text evidence="2">The sequence shown here is derived from an EMBL/GenBank/DDBJ whole genome shotgun (WGS) entry which is preliminary data.</text>
</comment>
<dbReference type="Proteomes" id="UP001607303">
    <property type="component" value="Unassembled WGS sequence"/>
</dbReference>
<name>A0ABD2CJS1_VESMC</name>
<feature type="compositionally biased region" description="Low complexity" evidence="1">
    <location>
        <begin position="70"/>
        <end position="108"/>
    </location>
</feature>
<sequence>MTKAPPLSEVVRIRQMIEEKRTTLEIPLLESLERRRTAVSNCPSVAGVTPQCGVAICRLALRPRAPPCPSSAATAAPAPAPSSSSSSSSRSRSSTVSGCSACGATSSALCHHQVSTKSTMTS</sequence>